<evidence type="ECO:0000256" key="10">
    <source>
        <dbReference type="ARBA" id="ARBA00023244"/>
    </source>
</evidence>
<evidence type="ECO:0000256" key="8">
    <source>
        <dbReference type="ARBA" id="ARBA00023027"/>
    </source>
</evidence>
<dbReference type="InterPro" id="IPR014777">
    <property type="entry name" value="4pyrrole_Mease_sub1"/>
</dbReference>
<dbReference type="SUPFAM" id="SSF53790">
    <property type="entry name" value="Tetrapyrrole methylase"/>
    <property type="match status" value="1"/>
</dbReference>
<feature type="compositionally biased region" description="Basic and acidic residues" evidence="16">
    <location>
        <begin position="503"/>
        <end position="514"/>
    </location>
</feature>
<keyword evidence="9" id="KW-0456">Lyase</keyword>
<dbReference type="GO" id="GO:0009236">
    <property type="term" value="P:cobalamin biosynthetic process"/>
    <property type="evidence" value="ECO:0007669"/>
    <property type="project" value="UniProtKB-KW"/>
</dbReference>
<evidence type="ECO:0000256" key="4">
    <source>
        <dbReference type="ARBA" id="ARBA00022603"/>
    </source>
</evidence>
<dbReference type="InterPro" id="IPR036291">
    <property type="entry name" value="NAD(P)-bd_dom_sf"/>
</dbReference>
<dbReference type="GO" id="GO:0004851">
    <property type="term" value="F:uroporphyrin-III C-methyltransferase activity"/>
    <property type="evidence" value="ECO:0007669"/>
    <property type="project" value="InterPro"/>
</dbReference>
<evidence type="ECO:0000313" key="20">
    <source>
        <dbReference type="Proteomes" id="UP000190135"/>
    </source>
</evidence>
<evidence type="ECO:0000256" key="15">
    <source>
        <dbReference type="RuleBase" id="RU003960"/>
    </source>
</evidence>
<proteinExistence type="inferred from homology"/>
<dbReference type="InterPro" id="IPR006367">
    <property type="entry name" value="Sirohaem_synthase_N"/>
</dbReference>
<dbReference type="InterPro" id="IPR012409">
    <property type="entry name" value="Sirohaem_synth"/>
</dbReference>
<feature type="active site" description="Proton donor" evidence="14">
    <location>
        <position position="309"/>
    </location>
</feature>
<dbReference type="STRING" id="1365950.SAMN05428963_11151"/>
<sequence>MNHPSDSPERSLRSVALDVVPADGAPARPAKTGPLATLPVFLDLAGREALVAGGTAAAAWKAELLAAAGAHVLLLAPLFELGEEARELLTCGPAAGRIDYADERWSAERFAGMAIAVCDADSEDEAEAFAAESRRHGVPVNVIGRPRWCDFRFGSIVNRSPVVIGISTDGAAPILGQAIRRRIETLLPPALAGWARLAAKLRPDVLKNLAHGGRRAAFWDRFADRTFSAHTPDAGDETDARRLLDALSRSPAAGGSVTLVGAGPGEAELLTLKAVRALQAADVILFDDLVSDDVLELARREARRLLVGKRAERESHRQEDINALMIQLAQAGRHVVRLKSGDVSVFGRAGEEIAALEAAGIEVRIVPGITAASALAAGFGISLTHRDCARELRFVTGHSRKGRLPEDLDWRALADPCATTIYYMGGRVAGQIAEQLIRHGLPPETPVAVAANVSRPDETRAAGRLDTLADVVASVGLDRPILIGIGRVFEQAARRASSSDSSPSDRMKADASIQ</sequence>
<feature type="domain" description="Tetrapyrrole methylase" evidence="17">
    <location>
        <begin position="257"/>
        <end position="468"/>
    </location>
</feature>
<evidence type="ECO:0000256" key="6">
    <source>
        <dbReference type="ARBA" id="ARBA00022691"/>
    </source>
</evidence>
<dbReference type="PANTHER" id="PTHR45790:SF3">
    <property type="entry name" value="S-ADENOSYL-L-METHIONINE-DEPENDENT UROPORPHYRINOGEN III METHYLTRANSFERASE, CHLOROPLASTIC"/>
    <property type="match status" value="1"/>
</dbReference>
<feature type="domain" description="Sirohaem synthase dimerisation" evidence="18">
    <location>
        <begin position="191"/>
        <end position="246"/>
    </location>
</feature>
<dbReference type="OrthoDB" id="9815856at2"/>
<evidence type="ECO:0000256" key="13">
    <source>
        <dbReference type="ARBA" id="ARBA00047561"/>
    </source>
</evidence>
<dbReference type="Gene3D" id="3.30.950.10">
    <property type="entry name" value="Methyltransferase, Cobalt-precorrin-4 Transmethylase, Domain 2"/>
    <property type="match status" value="1"/>
</dbReference>
<dbReference type="Gene3D" id="3.30.160.110">
    <property type="entry name" value="Siroheme synthase, domain 2"/>
    <property type="match status" value="1"/>
</dbReference>
<dbReference type="AlphaFoldDB" id="A0A1T4SJ26"/>
<dbReference type="Pfam" id="PF13241">
    <property type="entry name" value="NAD_binding_7"/>
    <property type="match status" value="1"/>
</dbReference>
<dbReference type="PROSITE" id="PS00840">
    <property type="entry name" value="SUMT_2"/>
    <property type="match status" value="1"/>
</dbReference>
<evidence type="ECO:0000313" key="19">
    <source>
        <dbReference type="EMBL" id="SKA28187.1"/>
    </source>
</evidence>
<keyword evidence="3" id="KW-0169">Cobalamin biosynthesis</keyword>
<evidence type="ECO:0000256" key="12">
    <source>
        <dbReference type="ARBA" id="ARBA00025705"/>
    </source>
</evidence>
<comment type="similarity">
    <text evidence="2 15">Belongs to the precorrin methyltransferase family.</text>
</comment>
<keyword evidence="4 15" id="KW-0489">Methyltransferase</keyword>
<evidence type="ECO:0000256" key="16">
    <source>
        <dbReference type="SAM" id="MobiDB-lite"/>
    </source>
</evidence>
<feature type="active site" description="Proton acceptor" evidence="14">
    <location>
        <position position="287"/>
    </location>
</feature>
<comment type="pathway">
    <text evidence="1">Porphyrin-containing compound metabolism; siroheme biosynthesis; sirohydrochlorin from precorrin-2: step 1/1.</text>
</comment>
<comment type="pathway">
    <text evidence="12">Porphyrin-containing compound metabolism; siroheme biosynthesis; precorrin-2 from uroporphyrinogen III: step 1/1.</text>
</comment>
<dbReference type="GO" id="GO:0051266">
    <property type="term" value="F:sirohydrochlorin ferrochelatase activity"/>
    <property type="evidence" value="ECO:0007669"/>
    <property type="project" value="InterPro"/>
</dbReference>
<dbReference type="InterPro" id="IPR050161">
    <property type="entry name" value="Siro_Cobalamin_biosynth"/>
</dbReference>
<dbReference type="GO" id="GO:0051287">
    <property type="term" value="F:NAD binding"/>
    <property type="evidence" value="ECO:0007669"/>
    <property type="project" value="InterPro"/>
</dbReference>
<dbReference type="PANTHER" id="PTHR45790">
    <property type="entry name" value="SIROHEME SYNTHASE-RELATED"/>
    <property type="match status" value="1"/>
</dbReference>
<dbReference type="InterPro" id="IPR014776">
    <property type="entry name" value="4pyrrole_Mease_sub2"/>
</dbReference>
<dbReference type="Pfam" id="PF10414">
    <property type="entry name" value="CysG_dimeriser"/>
    <property type="match status" value="1"/>
</dbReference>
<dbReference type="CDD" id="cd11642">
    <property type="entry name" value="SUMT"/>
    <property type="match status" value="1"/>
</dbReference>
<dbReference type="PIRSF" id="PIRSF036426">
    <property type="entry name" value="Sirohaem_synth"/>
    <property type="match status" value="1"/>
</dbReference>
<dbReference type="NCBIfam" id="NF004790">
    <property type="entry name" value="PRK06136.1"/>
    <property type="match status" value="1"/>
</dbReference>
<dbReference type="FunFam" id="3.40.1010.10:FF:000001">
    <property type="entry name" value="Siroheme synthase"/>
    <property type="match status" value="1"/>
</dbReference>
<dbReference type="Proteomes" id="UP000190135">
    <property type="component" value="Unassembled WGS sequence"/>
</dbReference>
<dbReference type="InterPro" id="IPR019478">
    <property type="entry name" value="Sirohaem_synthase_dimer_dom"/>
</dbReference>
<dbReference type="Pfam" id="PF00590">
    <property type="entry name" value="TP_methylase"/>
    <property type="match status" value="1"/>
</dbReference>
<dbReference type="InterPro" id="IPR006366">
    <property type="entry name" value="CobA/CysG_C"/>
</dbReference>
<dbReference type="SUPFAM" id="SSF75615">
    <property type="entry name" value="Siroheme synthase middle domains-like"/>
    <property type="match status" value="1"/>
</dbReference>
<evidence type="ECO:0000259" key="17">
    <source>
        <dbReference type="Pfam" id="PF00590"/>
    </source>
</evidence>
<organism evidence="19 20">
    <name type="scientific">Consotaella salsifontis</name>
    <dbReference type="NCBI Taxonomy" id="1365950"/>
    <lineage>
        <taxon>Bacteria</taxon>
        <taxon>Pseudomonadati</taxon>
        <taxon>Pseudomonadota</taxon>
        <taxon>Alphaproteobacteria</taxon>
        <taxon>Hyphomicrobiales</taxon>
        <taxon>Aurantimonadaceae</taxon>
        <taxon>Consotaella</taxon>
    </lineage>
</organism>
<evidence type="ECO:0000256" key="14">
    <source>
        <dbReference type="PIRSR" id="PIRSR036426-1"/>
    </source>
</evidence>
<evidence type="ECO:0000256" key="9">
    <source>
        <dbReference type="ARBA" id="ARBA00023239"/>
    </source>
</evidence>
<evidence type="ECO:0000256" key="3">
    <source>
        <dbReference type="ARBA" id="ARBA00022573"/>
    </source>
</evidence>
<dbReference type="RefSeq" id="WP_078709325.1">
    <property type="nucleotide sequence ID" value="NZ_FUXL01000011.1"/>
</dbReference>
<dbReference type="PROSITE" id="PS00839">
    <property type="entry name" value="SUMT_1"/>
    <property type="match status" value="1"/>
</dbReference>
<dbReference type="UniPathway" id="UPA00262">
    <property type="reaction ID" value="UER00211"/>
</dbReference>
<keyword evidence="10" id="KW-0627">Porphyrin biosynthesis</keyword>
<dbReference type="InterPro" id="IPR000878">
    <property type="entry name" value="4pyrrol_Mease"/>
</dbReference>
<dbReference type="Gene3D" id="3.40.1010.10">
    <property type="entry name" value="Cobalt-precorrin-4 Transmethylase, Domain 1"/>
    <property type="match status" value="1"/>
</dbReference>
<evidence type="ECO:0000256" key="1">
    <source>
        <dbReference type="ARBA" id="ARBA00005010"/>
    </source>
</evidence>
<dbReference type="GO" id="GO:0043115">
    <property type="term" value="F:precorrin-2 dehydrogenase activity"/>
    <property type="evidence" value="ECO:0007669"/>
    <property type="project" value="UniProtKB-EC"/>
</dbReference>
<dbReference type="Gene3D" id="3.40.50.720">
    <property type="entry name" value="NAD(P)-binding Rossmann-like Domain"/>
    <property type="match status" value="1"/>
</dbReference>
<evidence type="ECO:0000256" key="7">
    <source>
        <dbReference type="ARBA" id="ARBA00023002"/>
    </source>
</evidence>
<dbReference type="SUPFAM" id="SSF51735">
    <property type="entry name" value="NAD(P)-binding Rossmann-fold domains"/>
    <property type="match status" value="1"/>
</dbReference>
<dbReference type="NCBIfam" id="NF007922">
    <property type="entry name" value="PRK10637.1"/>
    <property type="match status" value="1"/>
</dbReference>
<reference evidence="20" key="1">
    <citation type="submission" date="2017-02" db="EMBL/GenBank/DDBJ databases">
        <authorList>
            <person name="Varghese N."/>
            <person name="Submissions S."/>
        </authorList>
    </citation>
    <scope>NUCLEOTIDE SEQUENCE [LARGE SCALE GENOMIC DNA]</scope>
    <source>
        <strain evidence="20">USBA 369</strain>
    </source>
</reference>
<dbReference type="NCBIfam" id="TIGR01469">
    <property type="entry name" value="cobA_cysG_Cterm"/>
    <property type="match status" value="1"/>
</dbReference>
<evidence type="ECO:0000256" key="5">
    <source>
        <dbReference type="ARBA" id="ARBA00022679"/>
    </source>
</evidence>
<evidence type="ECO:0000256" key="11">
    <source>
        <dbReference type="ARBA" id="ARBA00023268"/>
    </source>
</evidence>
<keyword evidence="11" id="KW-0511">Multifunctional enzyme</keyword>
<keyword evidence="20" id="KW-1185">Reference proteome</keyword>
<dbReference type="InterPro" id="IPR035996">
    <property type="entry name" value="4pyrrol_Methylase_sf"/>
</dbReference>
<evidence type="ECO:0000259" key="18">
    <source>
        <dbReference type="Pfam" id="PF10414"/>
    </source>
</evidence>
<keyword evidence="6" id="KW-0949">S-adenosyl-L-methionine</keyword>
<gene>
    <name evidence="19" type="ORF">SAMN05428963_11151</name>
</gene>
<evidence type="ECO:0000256" key="2">
    <source>
        <dbReference type="ARBA" id="ARBA00005879"/>
    </source>
</evidence>
<dbReference type="NCBIfam" id="TIGR01470">
    <property type="entry name" value="cysG_Nterm"/>
    <property type="match status" value="1"/>
</dbReference>
<dbReference type="GO" id="GO:0032259">
    <property type="term" value="P:methylation"/>
    <property type="evidence" value="ECO:0007669"/>
    <property type="project" value="UniProtKB-KW"/>
</dbReference>
<dbReference type="InterPro" id="IPR003043">
    <property type="entry name" value="Uropor_MeTrfase_CS"/>
</dbReference>
<feature type="region of interest" description="Disordered" evidence="16">
    <location>
        <begin position="493"/>
        <end position="514"/>
    </location>
</feature>
<accession>A0A1T4SJ26</accession>
<keyword evidence="7" id="KW-0560">Oxidoreductase</keyword>
<comment type="catalytic activity">
    <reaction evidence="13">
        <text>precorrin-2 + NAD(+) = sirohydrochlorin + NADH + 2 H(+)</text>
        <dbReference type="Rhea" id="RHEA:15613"/>
        <dbReference type="ChEBI" id="CHEBI:15378"/>
        <dbReference type="ChEBI" id="CHEBI:57540"/>
        <dbReference type="ChEBI" id="CHEBI:57945"/>
        <dbReference type="ChEBI" id="CHEBI:58351"/>
        <dbReference type="ChEBI" id="CHEBI:58827"/>
        <dbReference type="EC" id="1.3.1.76"/>
    </reaction>
</comment>
<protein>
    <submittedName>
        <fullName evidence="19">Uroporphyrin-III C-methyltransferase / precorrin-2 dehydrogenase / sirohydrochlorin ferrochelatase</fullName>
    </submittedName>
</protein>
<dbReference type="GO" id="GO:0019354">
    <property type="term" value="P:siroheme biosynthetic process"/>
    <property type="evidence" value="ECO:0007669"/>
    <property type="project" value="UniProtKB-UniPathway"/>
</dbReference>
<keyword evidence="8" id="KW-0520">NAD</keyword>
<dbReference type="EMBL" id="FUXL01000011">
    <property type="protein sequence ID" value="SKA28187.1"/>
    <property type="molecule type" value="Genomic_DNA"/>
</dbReference>
<name>A0A1T4SJ26_9HYPH</name>
<keyword evidence="5 15" id="KW-0808">Transferase</keyword>